<evidence type="ECO:0000256" key="4">
    <source>
        <dbReference type="ARBA" id="ARBA00022679"/>
    </source>
</evidence>
<dbReference type="Pfam" id="PF02518">
    <property type="entry name" value="HATPase_c"/>
    <property type="match status" value="1"/>
</dbReference>
<evidence type="ECO:0000313" key="9">
    <source>
        <dbReference type="Proteomes" id="UP001291309"/>
    </source>
</evidence>
<evidence type="ECO:0000256" key="1">
    <source>
        <dbReference type="ARBA" id="ARBA00000085"/>
    </source>
</evidence>
<dbReference type="GO" id="GO:0016301">
    <property type="term" value="F:kinase activity"/>
    <property type="evidence" value="ECO:0007669"/>
    <property type="project" value="UniProtKB-KW"/>
</dbReference>
<dbReference type="InterPro" id="IPR004358">
    <property type="entry name" value="Sig_transdc_His_kin-like_C"/>
</dbReference>
<dbReference type="SUPFAM" id="SSF47384">
    <property type="entry name" value="Homodimeric domain of signal transducing histidine kinase"/>
    <property type="match status" value="1"/>
</dbReference>
<sequence length="466" mass="50067">MNGDQGHSPWGAPPPPRPDSLLLREPPLAELFDQHSFEEVVKGFVTLHGAGAQVLDLRGTRVTGAEGPSGAFCAHATSGASGAEQCAARAPLGAGATLAVLSCPSGPRYLVLPVRWEGAELGRVLFGPLTPEEQAALPWERLDLMRAGTAPSPLARAVAYFSRVVEGLMVAGHRSWLASRIQLESAGEIHRELEVRDARMAVLDKRLREVDRMQSSFLGTVSHELRTPLASIIAYSELLSEGLTGPLNTEQRQCVQSITEMGRTLLDLITSILDISQLDAGKLRLAFAPVDAAEIVVTAVSSVTPQAKRKGLNVDVRLPEHRQPRVLADKGRLQQVLVNLLANAVKFTVQGGVRVRVSEVGPQPELEATGYRIDVEDTGVGIREDHFERIFQSFYQVDSSSTREFGGVGLGLAIVKRFVEGHGGKVLVTSVPGEGSCFTVVLPARPPQTGDGAVHVLPPMPEPDRF</sequence>
<keyword evidence="9" id="KW-1185">Reference proteome</keyword>
<dbReference type="Gene3D" id="3.30.565.10">
    <property type="entry name" value="Histidine kinase-like ATPase, C-terminal domain"/>
    <property type="match status" value="1"/>
</dbReference>
<dbReference type="Pfam" id="PF10114">
    <property type="entry name" value="PocR"/>
    <property type="match status" value="1"/>
</dbReference>
<dbReference type="SMART" id="SM00387">
    <property type="entry name" value="HATPase_c"/>
    <property type="match status" value="1"/>
</dbReference>
<dbReference type="CDD" id="cd00082">
    <property type="entry name" value="HisKA"/>
    <property type="match status" value="1"/>
</dbReference>
<dbReference type="CDD" id="cd16922">
    <property type="entry name" value="HATPase_EvgS-ArcB-TorS-like"/>
    <property type="match status" value="1"/>
</dbReference>
<dbReference type="SMART" id="SM00388">
    <property type="entry name" value="HisKA"/>
    <property type="match status" value="1"/>
</dbReference>
<name>A0ABU5H3J0_9BACT</name>
<dbReference type="InterPro" id="IPR003661">
    <property type="entry name" value="HisK_dim/P_dom"/>
</dbReference>
<evidence type="ECO:0000256" key="2">
    <source>
        <dbReference type="ARBA" id="ARBA00012438"/>
    </source>
</evidence>
<evidence type="ECO:0000256" key="6">
    <source>
        <dbReference type="SAM" id="MobiDB-lite"/>
    </source>
</evidence>
<organism evidence="8 9">
    <name type="scientific">Hyalangium rubrum</name>
    <dbReference type="NCBI Taxonomy" id="3103134"/>
    <lineage>
        <taxon>Bacteria</taxon>
        <taxon>Pseudomonadati</taxon>
        <taxon>Myxococcota</taxon>
        <taxon>Myxococcia</taxon>
        <taxon>Myxococcales</taxon>
        <taxon>Cystobacterineae</taxon>
        <taxon>Archangiaceae</taxon>
        <taxon>Hyalangium</taxon>
    </lineage>
</organism>
<evidence type="ECO:0000313" key="8">
    <source>
        <dbReference type="EMBL" id="MDY7227692.1"/>
    </source>
</evidence>
<dbReference type="InterPro" id="IPR036890">
    <property type="entry name" value="HATPase_C_sf"/>
</dbReference>
<dbReference type="PROSITE" id="PS50109">
    <property type="entry name" value="HIS_KIN"/>
    <property type="match status" value="1"/>
</dbReference>
<evidence type="ECO:0000256" key="5">
    <source>
        <dbReference type="ARBA" id="ARBA00022777"/>
    </source>
</evidence>
<dbReference type="RefSeq" id="WP_321546406.1">
    <property type="nucleotide sequence ID" value="NZ_JAXIVS010000004.1"/>
</dbReference>
<keyword evidence="5 8" id="KW-0418">Kinase</keyword>
<protein>
    <recommendedName>
        <fullName evidence="2">histidine kinase</fullName>
        <ecNumber evidence="2">2.7.13.3</ecNumber>
    </recommendedName>
</protein>
<dbReference type="PANTHER" id="PTHR43047">
    <property type="entry name" value="TWO-COMPONENT HISTIDINE PROTEIN KINASE"/>
    <property type="match status" value="1"/>
</dbReference>
<dbReference type="PRINTS" id="PR00344">
    <property type="entry name" value="BCTRLSENSOR"/>
</dbReference>
<dbReference type="PANTHER" id="PTHR43047:SF63">
    <property type="entry name" value="HISTIDINE KINASE"/>
    <property type="match status" value="1"/>
</dbReference>
<comment type="catalytic activity">
    <reaction evidence="1">
        <text>ATP + protein L-histidine = ADP + protein N-phospho-L-histidine.</text>
        <dbReference type="EC" id="2.7.13.3"/>
    </reaction>
</comment>
<dbReference type="InterPro" id="IPR018771">
    <property type="entry name" value="PocR_dom"/>
</dbReference>
<dbReference type="EMBL" id="JAXIVS010000004">
    <property type="protein sequence ID" value="MDY7227692.1"/>
    <property type="molecule type" value="Genomic_DNA"/>
</dbReference>
<dbReference type="InterPro" id="IPR005467">
    <property type="entry name" value="His_kinase_dom"/>
</dbReference>
<gene>
    <name evidence="8" type="ORF">SYV04_14860</name>
</gene>
<evidence type="ECO:0000256" key="3">
    <source>
        <dbReference type="ARBA" id="ARBA00022553"/>
    </source>
</evidence>
<dbReference type="Pfam" id="PF00512">
    <property type="entry name" value="HisKA"/>
    <property type="match status" value="1"/>
</dbReference>
<dbReference type="InterPro" id="IPR036097">
    <property type="entry name" value="HisK_dim/P_sf"/>
</dbReference>
<dbReference type="EC" id="2.7.13.3" evidence="2"/>
<dbReference type="InterPro" id="IPR003594">
    <property type="entry name" value="HATPase_dom"/>
</dbReference>
<proteinExistence type="predicted"/>
<dbReference type="Proteomes" id="UP001291309">
    <property type="component" value="Unassembled WGS sequence"/>
</dbReference>
<dbReference type="SUPFAM" id="SSF55874">
    <property type="entry name" value="ATPase domain of HSP90 chaperone/DNA topoisomerase II/histidine kinase"/>
    <property type="match status" value="1"/>
</dbReference>
<keyword evidence="4" id="KW-0808">Transferase</keyword>
<evidence type="ECO:0000259" key="7">
    <source>
        <dbReference type="PROSITE" id="PS50109"/>
    </source>
</evidence>
<feature type="region of interest" description="Disordered" evidence="6">
    <location>
        <begin position="1"/>
        <end position="23"/>
    </location>
</feature>
<accession>A0ABU5H3J0</accession>
<dbReference type="Gene3D" id="1.10.287.130">
    <property type="match status" value="1"/>
</dbReference>
<comment type="caution">
    <text evidence="8">The sequence shown here is derived from an EMBL/GenBank/DDBJ whole genome shotgun (WGS) entry which is preliminary data.</text>
</comment>
<keyword evidence="3" id="KW-0597">Phosphoprotein</keyword>
<reference evidence="8 9" key="1">
    <citation type="submission" date="2023-12" db="EMBL/GenBank/DDBJ databases">
        <title>the genome sequence of Hyalangium sp. s54d21.</title>
        <authorList>
            <person name="Zhang X."/>
        </authorList>
    </citation>
    <scope>NUCLEOTIDE SEQUENCE [LARGE SCALE GENOMIC DNA]</scope>
    <source>
        <strain evidence="9">s54d21</strain>
    </source>
</reference>
<feature type="domain" description="Histidine kinase" evidence="7">
    <location>
        <begin position="220"/>
        <end position="446"/>
    </location>
</feature>